<dbReference type="RefSeq" id="WP_121689025.1">
    <property type="nucleotide sequence ID" value="NZ_RCUY01000010.1"/>
</dbReference>
<protein>
    <submittedName>
        <fullName evidence="1">Uncharacterized protein</fullName>
    </submittedName>
</protein>
<dbReference type="OrthoDB" id="3692936at2"/>
<comment type="caution">
    <text evidence="1">The sequence shown here is derived from an EMBL/GenBank/DDBJ whole genome shotgun (WGS) entry which is preliminary data.</text>
</comment>
<dbReference type="EMBL" id="RCUY01000010">
    <property type="protein sequence ID" value="RLP81329.1"/>
    <property type="molecule type" value="Genomic_DNA"/>
</dbReference>
<proteinExistence type="predicted"/>
<sequence>MRRSFAITTALGAVLIAGLTGCSSEDPEAQKYPSVVSPAQRDILSREQIGFDEYKEAFANYVRCTEDAGYVVGEPILNPMDGRTYLAEQTLAPGQTDVEAVNEKAVDCNPGELGFVQEEYLKQNPPQIDAVLLETVRPRLDLAGISTTGTETRFGDFFADAADDQARFTAIQRVFSQAIDELFPGLPYVDYGY</sequence>
<evidence type="ECO:0000313" key="1">
    <source>
        <dbReference type="EMBL" id="RLP81329.1"/>
    </source>
</evidence>
<keyword evidence="2" id="KW-1185">Reference proteome</keyword>
<reference evidence="1 2" key="1">
    <citation type="submission" date="2018-10" db="EMBL/GenBank/DDBJ databases">
        <authorList>
            <person name="Li J."/>
        </authorList>
    </citation>
    <scope>NUCLEOTIDE SEQUENCE [LARGE SCALE GENOMIC DNA]</scope>
    <source>
        <strain evidence="1 2">JCM 11654</strain>
    </source>
</reference>
<dbReference type="PROSITE" id="PS51257">
    <property type="entry name" value="PROKAR_LIPOPROTEIN"/>
    <property type="match status" value="1"/>
</dbReference>
<accession>A0A3L7ALL1</accession>
<evidence type="ECO:0000313" key="2">
    <source>
        <dbReference type="Proteomes" id="UP000269438"/>
    </source>
</evidence>
<dbReference type="AlphaFoldDB" id="A0A3L7ALL1"/>
<name>A0A3L7ALL1_9MICO</name>
<organism evidence="1 2">
    <name type="scientific">Mycetocola lacteus</name>
    <dbReference type="NCBI Taxonomy" id="76637"/>
    <lineage>
        <taxon>Bacteria</taxon>
        <taxon>Bacillati</taxon>
        <taxon>Actinomycetota</taxon>
        <taxon>Actinomycetes</taxon>
        <taxon>Micrococcales</taxon>
        <taxon>Microbacteriaceae</taxon>
        <taxon>Mycetocola</taxon>
    </lineage>
</organism>
<gene>
    <name evidence="1" type="ORF">D9V34_11910</name>
</gene>
<dbReference type="Proteomes" id="UP000269438">
    <property type="component" value="Unassembled WGS sequence"/>
</dbReference>